<dbReference type="GO" id="GO:0051213">
    <property type="term" value="F:dioxygenase activity"/>
    <property type="evidence" value="ECO:0007669"/>
    <property type="project" value="UniProtKB-KW"/>
</dbReference>
<feature type="domain" description="Glyoxalase/fosfomycin resistance/dioxygenase" evidence="1">
    <location>
        <begin position="7"/>
        <end position="81"/>
    </location>
</feature>
<proteinExistence type="predicted"/>
<dbReference type="Gene3D" id="3.10.180.10">
    <property type="entry name" value="2,3-Dihydroxybiphenyl 1,2-Dioxygenase, domain 1"/>
    <property type="match status" value="1"/>
</dbReference>
<dbReference type="InterPro" id="IPR004360">
    <property type="entry name" value="Glyas_Fos-R_dOase_dom"/>
</dbReference>
<keyword evidence="2" id="KW-0223">Dioxygenase</keyword>
<evidence type="ECO:0000259" key="1">
    <source>
        <dbReference type="Pfam" id="PF00903"/>
    </source>
</evidence>
<dbReference type="Pfam" id="PF00903">
    <property type="entry name" value="Glyoxalase"/>
    <property type="match status" value="1"/>
</dbReference>
<dbReference type="InterPro" id="IPR029068">
    <property type="entry name" value="Glyas_Bleomycin-R_OHBP_Dase"/>
</dbReference>
<dbReference type="Proteomes" id="UP000199664">
    <property type="component" value="Unassembled WGS sequence"/>
</dbReference>
<dbReference type="OrthoDB" id="6874672at2"/>
<evidence type="ECO:0000313" key="3">
    <source>
        <dbReference type="Proteomes" id="UP000199664"/>
    </source>
</evidence>
<dbReference type="EMBL" id="FOAN01000006">
    <property type="protein sequence ID" value="SEL89760.1"/>
    <property type="molecule type" value="Genomic_DNA"/>
</dbReference>
<sequence length="122" mass="13205">MTTQAYLEHVAIRVRDLAWHIRFFEAVFGWRVRQVDGDGADPKQVWIGGMQLIAAADFDGARGHADHVGIRCGDVAAAIAAAHAFSEVTTDPRGSHWLKLPDGFVVELLPAGPEAPAVYSTL</sequence>
<dbReference type="RefSeq" id="WP_091837252.1">
    <property type="nucleotide sequence ID" value="NZ_FOAN01000006.1"/>
</dbReference>
<keyword evidence="3" id="KW-1185">Reference proteome</keyword>
<dbReference type="STRING" id="1036779.SAMN04515666_10640"/>
<dbReference type="AlphaFoldDB" id="A0A1H7TY55"/>
<keyword evidence="2" id="KW-0560">Oxidoreductase</keyword>
<dbReference type="SUPFAM" id="SSF54593">
    <property type="entry name" value="Glyoxalase/Bleomycin resistance protein/Dihydroxybiphenyl dioxygenase"/>
    <property type="match status" value="1"/>
</dbReference>
<name>A0A1H7TY55_9HYPH</name>
<gene>
    <name evidence="2" type="ORF">SAMN04515666_10640</name>
</gene>
<accession>A0A1H7TY55</accession>
<reference evidence="3" key="1">
    <citation type="submission" date="2016-10" db="EMBL/GenBank/DDBJ databases">
        <authorList>
            <person name="Varghese N."/>
            <person name="Submissions S."/>
        </authorList>
    </citation>
    <scope>NUCLEOTIDE SEQUENCE [LARGE SCALE GENOMIC DNA]</scope>
    <source>
        <strain evidence="3">LMG 26383,CCUG 61248,R- 45681</strain>
    </source>
</reference>
<organism evidence="2 3">
    <name type="scientific">Bosea lupini</name>
    <dbReference type="NCBI Taxonomy" id="1036779"/>
    <lineage>
        <taxon>Bacteria</taxon>
        <taxon>Pseudomonadati</taxon>
        <taxon>Pseudomonadota</taxon>
        <taxon>Alphaproteobacteria</taxon>
        <taxon>Hyphomicrobiales</taxon>
        <taxon>Boseaceae</taxon>
        <taxon>Bosea</taxon>
    </lineage>
</organism>
<evidence type="ECO:0000313" key="2">
    <source>
        <dbReference type="EMBL" id="SEL89760.1"/>
    </source>
</evidence>
<protein>
    <submittedName>
        <fullName evidence="2">Glyoxalase/Bleomycin resistance protein/Dioxygenase superfamily protein</fullName>
    </submittedName>
</protein>